<keyword evidence="2" id="KW-0479">Metal-binding</keyword>
<reference evidence="7 8" key="1">
    <citation type="journal article" date="2017" name="Gigascience">
        <title>Draft genome of the honey bee ectoparasitic mite, Tropilaelaps mercedesae, is shaped by the parasitic life history.</title>
        <authorList>
            <person name="Dong X."/>
            <person name="Armstrong S.D."/>
            <person name="Xia D."/>
            <person name="Makepeace B.L."/>
            <person name="Darby A.C."/>
            <person name="Kadowaki T."/>
        </authorList>
    </citation>
    <scope>NUCLEOTIDE SEQUENCE [LARGE SCALE GENOMIC DNA]</scope>
    <source>
        <strain evidence="7">Wuxi-XJTLU</strain>
    </source>
</reference>
<dbReference type="Proteomes" id="UP000192247">
    <property type="component" value="Unassembled WGS sequence"/>
</dbReference>
<comment type="catalytic activity">
    <reaction evidence="1">
        <text>an N-(acyl)-sphingosylphosphoethanolamine = an N-(acyl)-sphingosyl-1,3-cyclic phosphate + ethanolamine</text>
        <dbReference type="Rhea" id="RHEA:60648"/>
        <dbReference type="ChEBI" id="CHEBI:57603"/>
        <dbReference type="ChEBI" id="CHEBI:143891"/>
        <dbReference type="ChEBI" id="CHEBI:143892"/>
    </reaction>
</comment>
<evidence type="ECO:0000256" key="5">
    <source>
        <dbReference type="ARBA" id="ARBA00023239"/>
    </source>
</evidence>
<protein>
    <submittedName>
        <fullName evidence="7">Sphingomyelin phosphodiesterase D SpaSicTox-betaIF1-like</fullName>
    </submittedName>
</protein>
<dbReference type="AlphaFoldDB" id="A0A1V9XP49"/>
<evidence type="ECO:0000313" key="7">
    <source>
        <dbReference type="EMBL" id="OQR75274.1"/>
    </source>
</evidence>
<evidence type="ECO:0000256" key="1">
    <source>
        <dbReference type="ARBA" id="ARBA00000110"/>
    </source>
</evidence>
<feature type="signal peptide" evidence="6">
    <location>
        <begin position="1"/>
        <end position="24"/>
    </location>
</feature>
<evidence type="ECO:0000256" key="6">
    <source>
        <dbReference type="SAM" id="SignalP"/>
    </source>
</evidence>
<comment type="caution">
    <text evidence="7">The sequence shown here is derived from an EMBL/GenBank/DDBJ whole genome shotgun (WGS) entry which is preliminary data.</text>
</comment>
<accession>A0A1V9XP49</accession>
<sequence>MGTDDAMKFTIFLVFVVTCASTSGSSPIQGGINTWRPFYLIAHMANSIEAMDRFLRDGANSLEVDIAFGDNGVPLRLYHGTPCDKLRDCEESTPLVDFLQAATIRPLSLIFFDLKCMHLDDGALGVAGVGLANKLIENFWSNGSRANILLSIPTVQQRALFMSFVNHVHKVAPSKLGKVTYDVAYLSVSLDDIAKMYDELKISAAWQGVGDTNWVEPFQDLSDLKNAIELRDKGNHTFKKVHRWTVDPEDRIRQLLNMSLDGVMTNRVARAARILREYKLRLATPEDNINYRFPA</sequence>
<keyword evidence="5" id="KW-0456">Lyase</keyword>
<keyword evidence="3" id="KW-0460">Magnesium</keyword>
<keyword evidence="6" id="KW-0732">Signal</keyword>
<evidence type="ECO:0000256" key="2">
    <source>
        <dbReference type="ARBA" id="ARBA00022723"/>
    </source>
</evidence>
<evidence type="ECO:0000256" key="4">
    <source>
        <dbReference type="ARBA" id="ARBA00023157"/>
    </source>
</evidence>
<dbReference type="GO" id="GO:0006629">
    <property type="term" value="P:lipid metabolic process"/>
    <property type="evidence" value="ECO:0007669"/>
    <property type="project" value="InterPro"/>
</dbReference>
<dbReference type="EMBL" id="MNPL01006608">
    <property type="protein sequence ID" value="OQR75274.1"/>
    <property type="molecule type" value="Genomic_DNA"/>
</dbReference>
<dbReference type="GO" id="GO:0008081">
    <property type="term" value="F:phosphoric diester hydrolase activity"/>
    <property type="evidence" value="ECO:0007669"/>
    <property type="project" value="InterPro"/>
</dbReference>
<keyword evidence="8" id="KW-1185">Reference proteome</keyword>
<keyword evidence="4" id="KW-1015">Disulfide bond</keyword>
<proteinExistence type="predicted"/>
<dbReference type="GO" id="GO:0016829">
    <property type="term" value="F:lyase activity"/>
    <property type="evidence" value="ECO:0007669"/>
    <property type="project" value="UniProtKB-KW"/>
</dbReference>
<dbReference type="GO" id="GO:0046872">
    <property type="term" value="F:metal ion binding"/>
    <property type="evidence" value="ECO:0007669"/>
    <property type="project" value="UniProtKB-KW"/>
</dbReference>
<dbReference type="SUPFAM" id="SSF51695">
    <property type="entry name" value="PLC-like phosphodiesterases"/>
    <property type="match status" value="1"/>
</dbReference>
<dbReference type="PROSITE" id="PS50007">
    <property type="entry name" value="PIPLC_X_DOMAIN"/>
    <property type="match status" value="1"/>
</dbReference>
<name>A0A1V9XP49_9ACAR</name>
<organism evidence="7 8">
    <name type="scientific">Tropilaelaps mercedesae</name>
    <dbReference type="NCBI Taxonomy" id="418985"/>
    <lineage>
        <taxon>Eukaryota</taxon>
        <taxon>Metazoa</taxon>
        <taxon>Ecdysozoa</taxon>
        <taxon>Arthropoda</taxon>
        <taxon>Chelicerata</taxon>
        <taxon>Arachnida</taxon>
        <taxon>Acari</taxon>
        <taxon>Parasitiformes</taxon>
        <taxon>Mesostigmata</taxon>
        <taxon>Gamasina</taxon>
        <taxon>Dermanyssoidea</taxon>
        <taxon>Laelapidae</taxon>
        <taxon>Tropilaelaps</taxon>
    </lineage>
</organism>
<feature type="chain" id="PRO_5012212860" evidence="6">
    <location>
        <begin position="25"/>
        <end position="295"/>
    </location>
</feature>
<evidence type="ECO:0000313" key="8">
    <source>
        <dbReference type="Proteomes" id="UP000192247"/>
    </source>
</evidence>
<dbReference type="OrthoDB" id="1058301at2759"/>
<evidence type="ECO:0000256" key="3">
    <source>
        <dbReference type="ARBA" id="ARBA00022842"/>
    </source>
</evidence>
<dbReference type="InParanoid" id="A0A1V9XP49"/>
<dbReference type="InterPro" id="IPR017946">
    <property type="entry name" value="PLC-like_Pdiesterase_TIM-brl"/>
</dbReference>
<gene>
    <name evidence="7" type="ORF">BIW11_08525</name>
</gene>
<dbReference type="Gene3D" id="3.20.20.190">
    <property type="entry name" value="Phosphatidylinositol (PI) phosphodiesterase"/>
    <property type="match status" value="1"/>
</dbReference>